<keyword evidence="2" id="KW-1185">Reference proteome</keyword>
<dbReference type="Proteomes" id="UP000050795">
    <property type="component" value="Unassembled WGS sequence"/>
</dbReference>
<name>A0AA85K036_TRIRE</name>
<dbReference type="AlphaFoldDB" id="A0AA85K036"/>
<reference evidence="2" key="1">
    <citation type="submission" date="2022-06" db="EMBL/GenBank/DDBJ databases">
        <authorList>
            <person name="Berger JAMES D."/>
            <person name="Berger JAMES D."/>
        </authorList>
    </citation>
    <scope>NUCLEOTIDE SEQUENCE [LARGE SCALE GENOMIC DNA]</scope>
</reference>
<sequence>MQRMSYKPQLQQSSGPTGFISNFSIQSMLNLSDEQDTNEIITQNDVIKENMTNDLSFFNSYNSSSEMTTSSMTTIQQKPWKQNDFSKNRQNIKADDIFHNYPSHHHHHQFDHGSPSSSTWNNSFNSNDNIITSMSSISSRYSTNPMRLLPSPQGIIDENAE</sequence>
<feature type="region of interest" description="Disordered" evidence="1">
    <location>
        <begin position="100"/>
        <end position="119"/>
    </location>
</feature>
<organism evidence="2 3">
    <name type="scientific">Trichobilharzia regenti</name>
    <name type="common">Nasal bird schistosome</name>
    <dbReference type="NCBI Taxonomy" id="157069"/>
    <lineage>
        <taxon>Eukaryota</taxon>
        <taxon>Metazoa</taxon>
        <taxon>Spiralia</taxon>
        <taxon>Lophotrochozoa</taxon>
        <taxon>Platyhelminthes</taxon>
        <taxon>Trematoda</taxon>
        <taxon>Digenea</taxon>
        <taxon>Strigeidida</taxon>
        <taxon>Schistosomatoidea</taxon>
        <taxon>Schistosomatidae</taxon>
        <taxon>Trichobilharzia</taxon>
    </lineage>
</organism>
<accession>A0AA85K036</accession>
<reference evidence="3" key="2">
    <citation type="submission" date="2023-11" db="UniProtKB">
        <authorList>
            <consortium name="WormBaseParasite"/>
        </authorList>
    </citation>
    <scope>IDENTIFICATION</scope>
</reference>
<protein>
    <submittedName>
        <fullName evidence="3">Uncharacterized protein</fullName>
    </submittedName>
</protein>
<evidence type="ECO:0000313" key="2">
    <source>
        <dbReference type="Proteomes" id="UP000050795"/>
    </source>
</evidence>
<evidence type="ECO:0000256" key="1">
    <source>
        <dbReference type="SAM" id="MobiDB-lite"/>
    </source>
</evidence>
<evidence type="ECO:0000313" key="3">
    <source>
        <dbReference type="WBParaSite" id="TREG1_53670.1"/>
    </source>
</evidence>
<proteinExistence type="predicted"/>
<dbReference type="WBParaSite" id="TREG1_53670.1">
    <property type="protein sequence ID" value="TREG1_53670.1"/>
    <property type="gene ID" value="TREG1_53670"/>
</dbReference>